<dbReference type="EMBL" id="CP046115">
    <property type="protein sequence ID" value="QGN36154.1"/>
    <property type="molecule type" value="Genomic_DNA"/>
</dbReference>
<accession>A0A6B8MP16</accession>
<dbReference type="RefSeq" id="WP_154678710.1">
    <property type="nucleotide sequence ID" value="NZ_CP046115.1"/>
</dbReference>
<gene>
    <name evidence="1" type="ORF">GJ746_02020</name>
</gene>
<proteinExistence type="predicted"/>
<dbReference type="AlphaFoldDB" id="A0A6B8MP16"/>
<evidence type="ECO:0000313" key="1">
    <source>
        <dbReference type="EMBL" id="QGN36154.1"/>
    </source>
</evidence>
<organism evidence="1 2">
    <name type="scientific">Klebsiella oxytoca</name>
    <dbReference type="NCBI Taxonomy" id="571"/>
    <lineage>
        <taxon>Bacteria</taxon>
        <taxon>Pseudomonadati</taxon>
        <taxon>Pseudomonadota</taxon>
        <taxon>Gammaproteobacteria</taxon>
        <taxon>Enterobacterales</taxon>
        <taxon>Enterobacteriaceae</taxon>
        <taxon>Klebsiella/Raoultella group</taxon>
        <taxon>Klebsiella</taxon>
    </lineage>
</organism>
<dbReference type="Proteomes" id="UP000427108">
    <property type="component" value="Chromosome"/>
</dbReference>
<name>A0A6B8MP16_KLEOX</name>
<sequence length="115" mass="12811">MNRTIFLTLRNVLRVALPRYGRGNTILPGIWRNNLVIANEQVTSRKLTFPGRPGHQMAVGIPPTACYLNSRSLAEELNQEAICNGAGNVFMPETAMLRFSKTILAIPMVEIVFNL</sequence>
<protein>
    <submittedName>
        <fullName evidence="1">Uncharacterized protein</fullName>
    </submittedName>
</protein>
<evidence type="ECO:0000313" key="2">
    <source>
        <dbReference type="Proteomes" id="UP000427108"/>
    </source>
</evidence>
<reference evidence="1 2" key="1">
    <citation type="submission" date="2019-11" db="EMBL/GenBank/DDBJ databases">
        <title>Isolation and Application of One Kind of P-Hydroxybenzoic Acid Degrading Bacterium in Mitigating Cropping Obstacle of Cucumber.</title>
        <authorList>
            <person name="Wu F."/>
            <person name="An Y."/>
        </authorList>
    </citation>
    <scope>NUCLEOTIDE SEQUENCE [LARGE SCALE GENOMIC DNA]</scope>
    <source>
        <strain evidence="1 2">P620</strain>
    </source>
</reference>